<organism evidence="1 2">
    <name type="scientific">Lentinula aff. lateritia</name>
    <dbReference type="NCBI Taxonomy" id="2804960"/>
    <lineage>
        <taxon>Eukaryota</taxon>
        <taxon>Fungi</taxon>
        <taxon>Dikarya</taxon>
        <taxon>Basidiomycota</taxon>
        <taxon>Agaricomycotina</taxon>
        <taxon>Agaricomycetes</taxon>
        <taxon>Agaricomycetidae</taxon>
        <taxon>Agaricales</taxon>
        <taxon>Marasmiineae</taxon>
        <taxon>Omphalotaceae</taxon>
        <taxon>Lentinula</taxon>
    </lineage>
</organism>
<reference evidence="1" key="1">
    <citation type="submission" date="2022-09" db="EMBL/GenBank/DDBJ databases">
        <title>A Global Phylogenomic Analysis of the Shiitake Genus Lentinula.</title>
        <authorList>
            <consortium name="DOE Joint Genome Institute"/>
            <person name="Sierra-Patev S."/>
            <person name="Min B."/>
            <person name="Naranjo-Ortiz M."/>
            <person name="Looney B."/>
            <person name="Konkel Z."/>
            <person name="Slot J.C."/>
            <person name="Sakamoto Y."/>
            <person name="Steenwyk J.L."/>
            <person name="Rokas A."/>
            <person name="Carro J."/>
            <person name="Camarero S."/>
            <person name="Ferreira P."/>
            <person name="Molpeceres G."/>
            <person name="Ruiz-Duenas F.J."/>
            <person name="Serrano A."/>
            <person name="Henrissat B."/>
            <person name="Drula E."/>
            <person name="Hughes K.W."/>
            <person name="Mata J.L."/>
            <person name="Ishikawa N.K."/>
            <person name="Vargas-Isla R."/>
            <person name="Ushijima S."/>
            <person name="Smith C.A."/>
            <person name="Ahrendt S."/>
            <person name="Andreopoulos W."/>
            <person name="He G."/>
            <person name="Labutti K."/>
            <person name="Lipzen A."/>
            <person name="Ng V."/>
            <person name="Riley R."/>
            <person name="Sandor L."/>
            <person name="Barry K."/>
            <person name="Martinez A.T."/>
            <person name="Xiao Y."/>
            <person name="Gibbons J.G."/>
            <person name="Terashima K."/>
            <person name="Grigoriev I.V."/>
            <person name="Hibbett D.S."/>
        </authorList>
    </citation>
    <scope>NUCLEOTIDE SEQUENCE</scope>
    <source>
        <strain evidence="1">TMI1499</strain>
    </source>
</reference>
<evidence type="ECO:0000313" key="1">
    <source>
        <dbReference type="EMBL" id="KAJ3810839.1"/>
    </source>
</evidence>
<dbReference type="Proteomes" id="UP001163835">
    <property type="component" value="Unassembled WGS sequence"/>
</dbReference>
<evidence type="ECO:0000313" key="2">
    <source>
        <dbReference type="Proteomes" id="UP001163835"/>
    </source>
</evidence>
<keyword evidence="2" id="KW-1185">Reference proteome</keyword>
<comment type="caution">
    <text evidence="1">The sequence shown here is derived from an EMBL/GenBank/DDBJ whole genome shotgun (WGS) entry which is preliminary data.</text>
</comment>
<proteinExistence type="predicted"/>
<dbReference type="EMBL" id="MU795084">
    <property type="protein sequence ID" value="KAJ3810839.1"/>
    <property type="molecule type" value="Genomic_DNA"/>
</dbReference>
<sequence>MTLVREICDAHAPLLIRSPTPFIVGGYGTPPVPQAKSRVSRSQGNQVAGPSKPSSRSRQKVVELHHEVIDVDNDQDEELGLTTSLPIARGLHVGRSNTKVQLKSTRARGKARAQPLNLNGNMGRPGDEELRVVEESDYEMGGELDVGTSQSTKVAGEAVERKQYNELEKRLKREIKSREEMEQRCEDLTKQLEKIMRVRETEAEALMLAQKEQFEAEIAALERVNKELTTNLAKVEPLMRSGKTSVLHLLTREAADEENRKIENEVLAWRQQFEEAQEIIKERDQLIKESAQREKELVFELEVEKKNLLAYKAKTQHGSVRPQGDVLGSDKPQNLQLVRLYEDSTNLLIVGLKPQRSQHLNFDDWTATCVFTYVSSHDAKRHSLNFMLICRWERIDLEDDTPVKSKNQLHEMMYYEPLELDKESEEFIERLQHMGTAFSFTRDQLALFLRTLYNTLDEALHAGPEVTEEEVDVDVEIIE</sequence>
<gene>
    <name evidence="1" type="ORF">F5876DRAFT_76390</name>
</gene>
<name>A0ACC1U2A0_9AGAR</name>
<protein>
    <submittedName>
        <fullName evidence="1">Uncharacterized protein</fullName>
    </submittedName>
</protein>
<accession>A0ACC1U2A0</accession>